<evidence type="ECO:0000313" key="1">
    <source>
        <dbReference type="EMBL" id="POR05665.1"/>
    </source>
</evidence>
<evidence type="ECO:0000313" key="2">
    <source>
        <dbReference type="Proteomes" id="UP000237350"/>
    </source>
</evidence>
<dbReference type="AlphaFoldDB" id="A0A2S4K1M6"/>
<keyword evidence="2" id="KW-1185">Reference proteome</keyword>
<reference evidence="2" key="1">
    <citation type="submission" date="2015-12" db="EMBL/GenBank/DDBJ databases">
        <authorList>
            <person name="Lodha T.D."/>
            <person name="Chintalapati S."/>
            <person name="Chintalapati V.R."/>
            <person name="Sravanthi T."/>
        </authorList>
    </citation>
    <scope>NUCLEOTIDE SEQUENCE [LARGE SCALE GENOMIC DNA]</scope>
    <source>
        <strain evidence="2">JC133</strain>
    </source>
</reference>
<dbReference type="EMBL" id="LPWH01000001">
    <property type="protein sequence ID" value="POR05665.1"/>
    <property type="molecule type" value="Genomic_DNA"/>
</dbReference>
<sequence length="60" mass="6124">MEFDPSVGLGKESVVLSASHIVTGMNLGAPLANNDATSSNKLATKLLDSQALRVGIATVL</sequence>
<gene>
    <name evidence="1" type="ORF">AU468_00375</name>
</gene>
<organism evidence="1 2">
    <name type="scientific">Alkalispirochaeta sphaeroplastigenens</name>
    <dbReference type="NCBI Taxonomy" id="1187066"/>
    <lineage>
        <taxon>Bacteria</taxon>
        <taxon>Pseudomonadati</taxon>
        <taxon>Spirochaetota</taxon>
        <taxon>Spirochaetia</taxon>
        <taxon>Spirochaetales</taxon>
        <taxon>Spirochaetaceae</taxon>
        <taxon>Alkalispirochaeta</taxon>
    </lineage>
</organism>
<proteinExistence type="predicted"/>
<accession>A0A2S4K1M6</accession>
<protein>
    <submittedName>
        <fullName evidence="1">Uncharacterized protein</fullName>
    </submittedName>
</protein>
<dbReference type="Proteomes" id="UP000237350">
    <property type="component" value="Unassembled WGS sequence"/>
</dbReference>
<name>A0A2S4K1M6_9SPIO</name>
<comment type="caution">
    <text evidence="1">The sequence shown here is derived from an EMBL/GenBank/DDBJ whole genome shotgun (WGS) entry which is preliminary data.</text>
</comment>